<organism evidence="1 2">
    <name type="scientific">Paenibacillus phyllosphaerae</name>
    <dbReference type="NCBI Taxonomy" id="274593"/>
    <lineage>
        <taxon>Bacteria</taxon>
        <taxon>Bacillati</taxon>
        <taxon>Bacillota</taxon>
        <taxon>Bacilli</taxon>
        <taxon>Bacillales</taxon>
        <taxon>Paenibacillaceae</taxon>
        <taxon>Paenibacillus</taxon>
    </lineage>
</organism>
<proteinExistence type="predicted"/>
<reference evidence="1 2" key="1">
    <citation type="submission" date="2020-08" db="EMBL/GenBank/DDBJ databases">
        <title>Genomic Encyclopedia of Type Strains, Phase III (KMG-III): the genomes of soil and plant-associated and newly described type strains.</title>
        <authorList>
            <person name="Whitman W."/>
        </authorList>
    </citation>
    <scope>NUCLEOTIDE SEQUENCE [LARGE SCALE GENOMIC DNA]</scope>
    <source>
        <strain evidence="1 2">CECT 5862</strain>
    </source>
</reference>
<evidence type="ECO:0008006" key="3">
    <source>
        <dbReference type="Google" id="ProtNLM"/>
    </source>
</evidence>
<dbReference type="Gene3D" id="2.60.120.200">
    <property type="match status" value="1"/>
</dbReference>
<dbReference type="AlphaFoldDB" id="A0A7W5B099"/>
<gene>
    <name evidence="1" type="ORF">FHS18_003797</name>
</gene>
<dbReference type="EMBL" id="JACHXK010000008">
    <property type="protein sequence ID" value="MBB3111729.1"/>
    <property type="molecule type" value="Genomic_DNA"/>
</dbReference>
<dbReference type="InterPro" id="IPR009784">
    <property type="entry name" value="DUF1349"/>
</dbReference>
<protein>
    <recommendedName>
        <fullName evidence="3">DUF1349 domain-containing protein</fullName>
    </recommendedName>
</protein>
<sequence>MIDNLLAGEERAKFQWINEPEFWQVTEDGGVVIEAPPSADFFQDPAGKHIANSAPFFYFQADHSFELTTRLHVDMQHIYDSGCLMLMSDELNWAKLCFEFNGKHPTIVSVVTRDGSSDDCNSERVTCERPYLRITKAGKLITFAYSEDAVEWKLIRYFGMNFPTPLMAGVVAQSPKGTGTRVQFDYLQVATPDAEERF</sequence>
<dbReference type="Proteomes" id="UP000570361">
    <property type="component" value="Unassembled WGS sequence"/>
</dbReference>
<evidence type="ECO:0000313" key="2">
    <source>
        <dbReference type="Proteomes" id="UP000570361"/>
    </source>
</evidence>
<name>A0A7W5B099_9BACL</name>
<dbReference type="SUPFAM" id="SSF49899">
    <property type="entry name" value="Concanavalin A-like lectins/glucanases"/>
    <property type="match status" value="1"/>
</dbReference>
<keyword evidence="2" id="KW-1185">Reference proteome</keyword>
<dbReference type="RefSeq" id="WP_183601592.1">
    <property type="nucleotide sequence ID" value="NZ_JACHXK010000008.1"/>
</dbReference>
<accession>A0A7W5B099</accession>
<dbReference type="Pfam" id="PF07081">
    <property type="entry name" value="DUF1349"/>
    <property type="match status" value="1"/>
</dbReference>
<dbReference type="PANTHER" id="PTHR35332:SF2">
    <property type="entry name" value="REGULATION OF ENOLASE PROTEIN 1"/>
    <property type="match status" value="1"/>
</dbReference>
<comment type="caution">
    <text evidence="1">The sequence shown here is derived from an EMBL/GenBank/DDBJ whole genome shotgun (WGS) entry which is preliminary data.</text>
</comment>
<dbReference type="InterPro" id="IPR013320">
    <property type="entry name" value="ConA-like_dom_sf"/>
</dbReference>
<dbReference type="PANTHER" id="PTHR35332">
    <property type="entry name" value="REGULATION OF ENOLASE PROTEIN 1"/>
    <property type="match status" value="1"/>
</dbReference>
<evidence type="ECO:0000313" key="1">
    <source>
        <dbReference type="EMBL" id="MBB3111729.1"/>
    </source>
</evidence>